<proteinExistence type="predicted"/>
<gene>
    <name evidence="2" type="ORF">JOF56_006006</name>
</gene>
<accession>A0ABS4TMH8</accession>
<dbReference type="Pfam" id="PF20062">
    <property type="entry name" value="DUF6461"/>
    <property type="match status" value="1"/>
</dbReference>
<feature type="compositionally biased region" description="Basic and acidic residues" evidence="1">
    <location>
        <begin position="14"/>
        <end position="31"/>
    </location>
</feature>
<evidence type="ECO:0000256" key="1">
    <source>
        <dbReference type="SAM" id="MobiDB-lite"/>
    </source>
</evidence>
<organism evidence="2 3">
    <name type="scientific">Kibdelosporangium banguiense</name>
    <dbReference type="NCBI Taxonomy" id="1365924"/>
    <lineage>
        <taxon>Bacteria</taxon>
        <taxon>Bacillati</taxon>
        <taxon>Actinomycetota</taxon>
        <taxon>Actinomycetes</taxon>
        <taxon>Pseudonocardiales</taxon>
        <taxon>Pseudonocardiaceae</taxon>
        <taxon>Kibdelosporangium</taxon>
    </lineage>
</organism>
<dbReference type="InterPro" id="IPR045592">
    <property type="entry name" value="DUF6461"/>
</dbReference>
<dbReference type="RefSeq" id="WP_209642797.1">
    <property type="nucleotide sequence ID" value="NZ_JAGINW010000001.1"/>
</dbReference>
<dbReference type="EMBL" id="JAGINW010000001">
    <property type="protein sequence ID" value="MBP2325621.1"/>
    <property type="molecule type" value="Genomic_DNA"/>
</dbReference>
<feature type="region of interest" description="Disordered" evidence="1">
    <location>
        <begin position="1"/>
        <end position="31"/>
    </location>
</feature>
<sequence>MTPVAAACSPTSDVRGDPERRSGQDPSALDEHTADLYAVRQIWKSKEGPASANIRQAAAMALVEHATGVRLTAELLDSLSGEPWQWVMLSRTPRPLS</sequence>
<name>A0ABS4TMH8_9PSEU</name>
<evidence type="ECO:0000313" key="2">
    <source>
        <dbReference type="EMBL" id="MBP2325621.1"/>
    </source>
</evidence>
<keyword evidence="3" id="KW-1185">Reference proteome</keyword>
<comment type="caution">
    <text evidence="2">The sequence shown here is derived from an EMBL/GenBank/DDBJ whole genome shotgun (WGS) entry which is preliminary data.</text>
</comment>
<reference evidence="2 3" key="1">
    <citation type="submission" date="2021-03" db="EMBL/GenBank/DDBJ databases">
        <title>Sequencing the genomes of 1000 actinobacteria strains.</title>
        <authorList>
            <person name="Klenk H.-P."/>
        </authorList>
    </citation>
    <scope>NUCLEOTIDE SEQUENCE [LARGE SCALE GENOMIC DNA]</scope>
    <source>
        <strain evidence="2 3">DSM 46670</strain>
    </source>
</reference>
<protein>
    <submittedName>
        <fullName evidence="2">Uncharacterized protein</fullName>
    </submittedName>
</protein>
<evidence type="ECO:0000313" key="3">
    <source>
        <dbReference type="Proteomes" id="UP001519332"/>
    </source>
</evidence>
<dbReference type="Proteomes" id="UP001519332">
    <property type="component" value="Unassembled WGS sequence"/>
</dbReference>